<evidence type="ECO:0000313" key="4">
    <source>
        <dbReference type="Proteomes" id="UP000799770"/>
    </source>
</evidence>
<dbReference type="Pfam" id="PF01975">
    <property type="entry name" value="SurE"/>
    <property type="match status" value="1"/>
</dbReference>
<dbReference type="SUPFAM" id="SSF64167">
    <property type="entry name" value="SurE-like"/>
    <property type="match status" value="1"/>
</dbReference>
<feature type="domain" description="Survival protein SurE-like phosphatase/nucleotidase" evidence="2">
    <location>
        <begin position="3"/>
        <end position="223"/>
    </location>
</feature>
<dbReference type="AlphaFoldDB" id="A0A6A5ZVK1"/>
<proteinExistence type="predicted"/>
<dbReference type="InterPro" id="IPR002828">
    <property type="entry name" value="SurE-like_Pase/nucleotidase"/>
</dbReference>
<dbReference type="GO" id="GO:0016787">
    <property type="term" value="F:hydrolase activity"/>
    <property type="evidence" value="ECO:0007669"/>
    <property type="project" value="InterPro"/>
</dbReference>
<dbReference type="OrthoDB" id="202825at2759"/>
<protein>
    <submittedName>
        <fullName evidence="3">Acid phosphatase-like protein</fullName>
    </submittedName>
</protein>
<dbReference type="PANTHER" id="PTHR47551">
    <property type="entry name" value="TUBULIN--TYROSINE LIGASE PBY1-RELATED"/>
    <property type="match status" value="1"/>
</dbReference>
<dbReference type="InterPro" id="IPR027746">
    <property type="entry name" value="TTL"/>
</dbReference>
<feature type="compositionally biased region" description="Basic and acidic residues" evidence="1">
    <location>
        <begin position="251"/>
        <end position="260"/>
    </location>
</feature>
<evidence type="ECO:0000256" key="1">
    <source>
        <dbReference type="SAM" id="MobiDB-lite"/>
    </source>
</evidence>
<organism evidence="3 4">
    <name type="scientific">Lophiotrema nucula</name>
    <dbReference type="NCBI Taxonomy" id="690887"/>
    <lineage>
        <taxon>Eukaryota</taxon>
        <taxon>Fungi</taxon>
        <taxon>Dikarya</taxon>
        <taxon>Ascomycota</taxon>
        <taxon>Pezizomycotina</taxon>
        <taxon>Dothideomycetes</taxon>
        <taxon>Pleosporomycetidae</taxon>
        <taxon>Pleosporales</taxon>
        <taxon>Lophiotremataceae</taxon>
        <taxon>Lophiotrema</taxon>
    </lineage>
</organism>
<evidence type="ECO:0000313" key="3">
    <source>
        <dbReference type="EMBL" id="KAF2122913.1"/>
    </source>
</evidence>
<accession>A0A6A5ZVK1</accession>
<dbReference type="Proteomes" id="UP000799770">
    <property type="component" value="Unassembled WGS sequence"/>
</dbReference>
<keyword evidence="4" id="KW-1185">Reference proteome</keyword>
<gene>
    <name evidence="3" type="ORF">BDV96DRAFT_608730</name>
</gene>
<feature type="region of interest" description="Disordered" evidence="1">
    <location>
        <begin position="251"/>
        <end position="280"/>
    </location>
</feature>
<dbReference type="NCBIfam" id="TIGR00087">
    <property type="entry name" value="surE"/>
    <property type="match status" value="1"/>
</dbReference>
<sequence>MHILVTNDDGPPSDQSSPYVHSLVSTLQAAGHTVSVVLPHTQRSWIGKAHLVGHSIKPTYFRPAPLTTEDGRLCNHGDTSTRPLPPNSTQEEWILVDSTPASCVQIGLYHYFKERGEIDLVISGPNYGRNSTAVFSLSSGTIGGAMEAAVCGKKSIALSYAFFDRNHDAKIIAGASQLSVKLIEHLYSNWDDETHLYTVNVPLVEGVGEKKILWTNMLQNTWKSGSCFQVIEVPSEEDDTPADIEASLRRAEEKQGRRELLGQPPSGTDSGRDTPTGQGHIRYTHKHFKWAPRFKDVYQSVDESEPGNDGWAVAQGYTSVTPLRANFMHVPGFEGEIKL</sequence>
<dbReference type="GO" id="GO:0000932">
    <property type="term" value="C:P-body"/>
    <property type="evidence" value="ECO:0007669"/>
    <property type="project" value="TreeGrafter"/>
</dbReference>
<name>A0A6A5ZVK1_9PLEO</name>
<reference evidence="3" key="1">
    <citation type="journal article" date="2020" name="Stud. Mycol.">
        <title>101 Dothideomycetes genomes: a test case for predicting lifestyles and emergence of pathogens.</title>
        <authorList>
            <person name="Haridas S."/>
            <person name="Albert R."/>
            <person name="Binder M."/>
            <person name="Bloem J."/>
            <person name="Labutti K."/>
            <person name="Salamov A."/>
            <person name="Andreopoulos B."/>
            <person name="Baker S."/>
            <person name="Barry K."/>
            <person name="Bills G."/>
            <person name="Bluhm B."/>
            <person name="Cannon C."/>
            <person name="Castanera R."/>
            <person name="Culley D."/>
            <person name="Daum C."/>
            <person name="Ezra D."/>
            <person name="Gonzalez J."/>
            <person name="Henrissat B."/>
            <person name="Kuo A."/>
            <person name="Liang C."/>
            <person name="Lipzen A."/>
            <person name="Lutzoni F."/>
            <person name="Magnuson J."/>
            <person name="Mondo S."/>
            <person name="Nolan M."/>
            <person name="Ohm R."/>
            <person name="Pangilinan J."/>
            <person name="Park H.-J."/>
            <person name="Ramirez L."/>
            <person name="Alfaro M."/>
            <person name="Sun H."/>
            <person name="Tritt A."/>
            <person name="Yoshinaga Y."/>
            <person name="Zwiers L.-H."/>
            <person name="Turgeon B."/>
            <person name="Goodwin S."/>
            <person name="Spatafora J."/>
            <person name="Crous P."/>
            <person name="Grigoriev I."/>
        </authorList>
    </citation>
    <scope>NUCLEOTIDE SEQUENCE</scope>
    <source>
        <strain evidence="3">CBS 627.86</strain>
    </source>
</reference>
<dbReference type="Gene3D" id="3.40.1210.10">
    <property type="entry name" value="Survival protein SurE-like phosphatase/nucleotidase"/>
    <property type="match status" value="1"/>
</dbReference>
<evidence type="ECO:0000259" key="2">
    <source>
        <dbReference type="Pfam" id="PF01975"/>
    </source>
</evidence>
<dbReference type="PANTHER" id="PTHR47551:SF1">
    <property type="entry name" value="TUBULIN--TYROSINE LIGASE PBY1-RELATED"/>
    <property type="match status" value="1"/>
</dbReference>
<dbReference type="EMBL" id="ML977310">
    <property type="protein sequence ID" value="KAF2122913.1"/>
    <property type="molecule type" value="Genomic_DNA"/>
</dbReference>
<dbReference type="InterPro" id="IPR036523">
    <property type="entry name" value="SurE-like_sf"/>
</dbReference>
<feature type="compositionally biased region" description="Polar residues" evidence="1">
    <location>
        <begin position="265"/>
        <end position="277"/>
    </location>
</feature>